<keyword evidence="2" id="KW-0436">Ligase</keyword>
<dbReference type="InterPro" id="IPR025110">
    <property type="entry name" value="AMP-bd_C"/>
</dbReference>
<evidence type="ECO:0000313" key="5">
    <source>
        <dbReference type="EMBL" id="MER6266593.1"/>
    </source>
</evidence>
<comment type="similarity">
    <text evidence="1">Belongs to the ATP-dependent AMP-binding enzyme family.</text>
</comment>
<evidence type="ECO:0000259" key="3">
    <source>
        <dbReference type="Pfam" id="PF00501"/>
    </source>
</evidence>
<feature type="domain" description="AMP-binding enzyme C-terminal" evidence="4">
    <location>
        <begin position="428"/>
        <end position="501"/>
    </location>
</feature>
<proteinExistence type="inferred from homology"/>
<keyword evidence="6" id="KW-1185">Reference proteome</keyword>
<accession>A0ABV1T969</accession>
<comment type="caution">
    <text evidence="5">The sequence shown here is derived from an EMBL/GenBank/DDBJ whole genome shotgun (WGS) entry which is preliminary data.</text>
</comment>
<dbReference type="SUPFAM" id="SSF56801">
    <property type="entry name" value="Acetyl-CoA synthetase-like"/>
    <property type="match status" value="1"/>
</dbReference>
<name>A0ABV1T969_9ACTN</name>
<dbReference type="Proteomes" id="UP001490365">
    <property type="component" value="Unassembled WGS sequence"/>
</dbReference>
<dbReference type="RefSeq" id="WP_351955275.1">
    <property type="nucleotide sequence ID" value="NZ_JBEOZM010000002.1"/>
</dbReference>
<gene>
    <name evidence="5" type="ORF">ABT211_04710</name>
</gene>
<evidence type="ECO:0000313" key="6">
    <source>
        <dbReference type="Proteomes" id="UP001490365"/>
    </source>
</evidence>
<protein>
    <submittedName>
        <fullName evidence="5">AMP-binding protein</fullName>
    </submittedName>
</protein>
<reference evidence="5 6" key="1">
    <citation type="submission" date="2024-06" db="EMBL/GenBank/DDBJ databases">
        <title>The Natural Products Discovery Center: Release of the First 8490 Sequenced Strains for Exploring Actinobacteria Biosynthetic Diversity.</title>
        <authorList>
            <person name="Kalkreuter E."/>
            <person name="Kautsar S.A."/>
            <person name="Yang D."/>
            <person name="Bader C.D."/>
            <person name="Teijaro C.N."/>
            <person name="Fluegel L."/>
            <person name="Davis C.M."/>
            <person name="Simpson J.R."/>
            <person name="Lauterbach L."/>
            <person name="Steele A.D."/>
            <person name="Gui C."/>
            <person name="Meng S."/>
            <person name="Li G."/>
            <person name="Viehrig K."/>
            <person name="Ye F."/>
            <person name="Su P."/>
            <person name="Kiefer A.F."/>
            <person name="Nichols A."/>
            <person name="Cepeda A.J."/>
            <person name="Yan W."/>
            <person name="Fan B."/>
            <person name="Jiang Y."/>
            <person name="Adhikari A."/>
            <person name="Zheng C.-J."/>
            <person name="Schuster L."/>
            <person name="Cowan T.M."/>
            <person name="Smanski M.J."/>
            <person name="Chevrette M.G."/>
            <person name="De Carvalho L.P.S."/>
            <person name="Shen B."/>
        </authorList>
    </citation>
    <scope>NUCLEOTIDE SEQUENCE [LARGE SCALE GENOMIC DNA]</scope>
    <source>
        <strain evidence="5 6">NPDC001694</strain>
    </source>
</reference>
<dbReference type="PANTHER" id="PTHR24096:SF149">
    <property type="entry name" value="AMP-BINDING DOMAIN-CONTAINING PROTEIN-RELATED"/>
    <property type="match status" value="1"/>
</dbReference>
<dbReference type="Gene3D" id="3.30.300.30">
    <property type="match status" value="1"/>
</dbReference>
<evidence type="ECO:0000256" key="1">
    <source>
        <dbReference type="ARBA" id="ARBA00006432"/>
    </source>
</evidence>
<sequence length="509" mass="53753">MTLVEHVLGNALQRGDKVALVDATTGQRLTYRELAKGAAAAARGLASRGMRPGDVVAIMSHNQPHYALAVYAVLAAGGVVTPVNPALTTGELVKQFVSTGAKVIVSSGQAADKAAEAAHEAGIQHHFVLGDGQLAPQGGPGAARPFSDLLIGEGPPPPLDLDPATALAALPFSSGTTGVSKGVMLTHRNLVANLEQVGVGWKVEEADVLSAALPFFHIYGFTIILNAALRAGATVVTLGRYSLTSYLRMVQDFKVTRALLAPPMVLDLATAREVDDYDLSSLRLASCGAAPLDVEVTLRAERRIGCLIRQGYGMTEASPGTHLVPDDLFDTTPAGSVGLLVPNTDARLVDPVSGQDAGPGEPGELWVRGPQVMAGYLHNPAATAETVVDDGWLRTGDIVRVDENGVFWVVDRLKELIKYKGYQVAPAELESVLLTHPDVLDAAVVGVPHAEGGEAPKAFVVTARALDASELMAWTAERVAPYKKVREIEFIDEIPKSPAGKILRRLLRR</sequence>
<dbReference type="InterPro" id="IPR045851">
    <property type="entry name" value="AMP-bd_C_sf"/>
</dbReference>
<evidence type="ECO:0000256" key="2">
    <source>
        <dbReference type="ARBA" id="ARBA00022598"/>
    </source>
</evidence>
<dbReference type="InterPro" id="IPR042099">
    <property type="entry name" value="ANL_N_sf"/>
</dbReference>
<feature type="domain" description="AMP-dependent synthetase/ligase" evidence="3">
    <location>
        <begin position="11"/>
        <end position="377"/>
    </location>
</feature>
<dbReference type="Pfam" id="PF00501">
    <property type="entry name" value="AMP-binding"/>
    <property type="match status" value="1"/>
</dbReference>
<dbReference type="EMBL" id="JBEOZM010000002">
    <property type="protein sequence ID" value="MER6266593.1"/>
    <property type="molecule type" value="Genomic_DNA"/>
</dbReference>
<dbReference type="Gene3D" id="3.40.50.12780">
    <property type="entry name" value="N-terminal domain of ligase-like"/>
    <property type="match status" value="1"/>
</dbReference>
<evidence type="ECO:0000259" key="4">
    <source>
        <dbReference type="Pfam" id="PF13193"/>
    </source>
</evidence>
<dbReference type="PROSITE" id="PS00455">
    <property type="entry name" value="AMP_BINDING"/>
    <property type="match status" value="1"/>
</dbReference>
<organism evidence="5 6">
    <name type="scientific">Streptomyces sp. 900105755</name>
    <dbReference type="NCBI Taxonomy" id="3154389"/>
    <lineage>
        <taxon>Bacteria</taxon>
        <taxon>Bacillati</taxon>
        <taxon>Actinomycetota</taxon>
        <taxon>Actinomycetes</taxon>
        <taxon>Kitasatosporales</taxon>
        <taxon>Streptomycetaceae</taxon>
        <taxon>Streptomyces</taxon>
    </lineage>
</organism>
<dbReference type="PANTHER" id="PTHR24096">
    <property type="entry name" value="LONG-CHAIN-FATTY-ACID--COA LIGASE"/>
    <property type="match status" value="1"/>
</dbReference>
<dbReference type="InterPro" id="IPR000873">
    <property type="entry name" value="AMP-dep_synth/lig_dom"/>
</dbReference>
<dbReference type="InterPro" id="IPR020845">
    <property type="entry name" value="AMP-binding_CS"/>
</dbReference>
<dbReference type="Pfam" id="PF13193">
    <property type="entry name" value="AMP-binding_C"/>
    <property type="match status" value="1"/>
</dbReference>